<name>A0A7Y9ZMG3_9ACTN</name>
<dbReference type="EMBL" id="JACBZM010000001">
    <property type="protein sequence ID" value="NYI46645.1"/>
    <property type="molecule type" value="Genomic_DNA"/>
</dbReference>
<organism evidence="1 3">
    <name type="scientific">Nocardioides aromaticivorans</name>
    <dbReference type="NCBI Taxonomy" id="200618"/>
    <lineage>
        <taxon>Bacteria</taxon>
        <taxon>Bacillati</taxon>
        <taxon>Actinomycetota</taxon>
        <taxon>Actinomycetes</taxon>
        <taxon>Propionibacteriales</taxon>
        <taxon>Nocardioidaceae</taxon>
        <taxon>Nocardioides</taxon>
    </lineage>
</organism>
<evidence type="ECO:0000313" key="4">
    <source>
        <dbReference type="Proteomes" id="UP000662818"/>
    </source>
</evidence>
<gene>
    <name evidence="1" type="ORF">BJ993_003725</name>
    <name evidence="2" type="ORF">CFH99_09205</name>
</gene>
<dbReference type="RefSeq" id="WP_179650511.1">
    <property type="nucleotide sequence ID" value="NZ_CP022295.1"/>
</dbReference>
<dbReference type="AlphaFoldDB" id="A0A7Y9ZMG3"/>
<accession>A0A7Y9ZMG3</accession>
<dbReference type="EMBL" id="CP022295">
    <property type="protein sequence ID" value="QSR25798.1"/>
    <property type="molecule type" value="Genomic_DNA"/>
</dbReference>
<evidence type="ECO:0000313" key="2">
    <source>
        <dbReference type="EMBL" id="QSR25798.1"/>
    </source>
</evidence>
<reference evidence="1 3" key="2">
    <citation type="submission" date="2020-07" db="EMBL/GenBank/DDBJ databases">
        <title>Sequencing the genomes of 1000 actinobacteria strains.</title>
        <authorList>
            <person name="Klenk H.-P."/>
        </authorList>
    </citation>
    <scope>NUCLEOTIDE SEQUENCE [LARGE SCALE GENOMIC DNA]</scope>
    <source>
        <strain evidence="1 3">DSM 15131</strain>
    </source>
</reference>
<evidence type="ECO:0000313" key="3">
    <source>
        <dbReference type="Proteomes" id="UP000562045"/>
    </source>
</evidence>
<keyword evidence="4" id="KW-1185">Reference proteome</keyword>
<protein>
    <submittedName>
        <fullName evidence="1">Uncharacterized protein</fullName>
    </submittedName>
</protein>
<dbReference type="Proteomes" id="UP000562045">
    <property type="component" value="Unassembled WGS sequence"/>
</dbReference>
<evidence type="ECO:0000313" key="1">
    <source>
        <dbReference type="EMBL" id="NYI46645.1"/>
    </source>
</evidence>
<dbReference type="Proteomes" id="UP000662818">
    <property type="component" value="Chromosome"/>
</dbReference>
<reference evidence="2 4" key="1">
    <citation type="submission" date="2017-06" db="EMBL/GenBank/DDBJ databases">
        <title>Complete Genome Sequence of the Soil Carbazole-Degrading Bacterium Nocardioides aromaticivorans IC177.</title>
        <authorList>
            <person name="Vejarano F."/>
            <person name="Suzuki-Minakuchi C."/>
            <person name="Ohtsubo Y."/>
            <person name="Tsuda M."/>
            <person name="Okada K."/>
            <person name="Nojiri H."/>
        </authorList>
    </citation>
    <scope>NUCLEOTIDE SEQUENCE [LARGE SCALE GENOMIC DNA]</scope>
    <source>
        <strain evidence="2 4">IC177</strain>
    </source>
</reference>
<sequence length="73" mass="7803">MSALEATVVDTDVSLGAATAPAGPRIPAELEETILEIAASERALDELLGRADRLHASHIQHEPHSCLVCFTQR</sequence>
<proteinExistence type="predicted"/>